<accession>A0ABZ2GJ32</accession>
<evidence type="ECO:0000256" key="6">
    <source>
        <dbReference type="PIRNR" id="PIRNR018267"/>
    </source>
</evidence>
<dbReference type="GO" id="GO:0004519">
    <property type="term" value="F:endonuclease activity"/>
    <property type="evidence" value="ECO:0007669"/>
    <property type="project" value="UniProtKB-KW"/>
</dbReference>
<protein>
    <recommendedName>
        <fullName evidence="6">Very short patch repair endonuclease</fullName>
        <ecNumber evidence="6">3.1.-.-</ecNumber>
    </recommendedName>
</protein>
<dbReference type="Gene3D" id="3.40.960.10">
    <property type="entry name" value="VSR Endonuclease"/>
    <property type="match status" value="1"/>
</dbReference>
<dbReference type="NCBIfam" id="TIGR00632">
    <property type="entry name" value="vsr"/>
    <property type="match status" value="1"/>
</dbReference>
<keyword evidence="4 6" id="KW-0378">Hydrolase</keyword>
<sequence length="145" mass="16555">MVDTLDQPSRSRVMARVKGKNTGPELLVRKMVFAAGYRYRIHVKDLPGSPDLIFPGKRKVIFVHGCFWHRHDGCKSARMPKSRIDFWSAKLNGNKLRDTRTFDALRRSGWQVMVVWECELRDLEGVAKAIQIFLDAPLSSSPNAT</sequence>
<evidence type="ECO:0000313" key="8">
    <source>
        <dbReference type="Proteomes" id="UP001373909"/>
    </source>
</evidence>
<comment type="similarity">
    <text evidence="6">Belongs to the vsr family.</text>
</comment>
<keyword evidence="3 6" id="KW-0227">DNA damage</keyword>
<dbReference type="Pfam" id="PF03852">
    <property type="entry name" value="Vsr"/>
    <property type="match status" value="1"/>
</dbReference>
<keyword evidence="5 6" id="KW-0234">DNA repair</keyword>
<dbReference type="CDD" id="cd00221">
    <property type="entry name" value="Vsr"/>
    <property type="match status" value="1"/>
</dbReference>
<evidence type="ECO:0000256" key="3">
    <source>
        <dbReference type="ARBA" id="ARBA00022763"/>
    </source>
</evidence>
<dbReference type="SUPFAM" id="SSF52980">
    <property type="entry name" value="Restriction endonuclease-like"/>
    <property type="match status" value="1"/>
</dbReference>
<proteinExistence type="inferred from homology"/>
<evidence type="ECO:0000256" key="2">
    <source>
        <dbReference type="ARBA" id="ARBA00022759"/>
    </source>
</evidence>
<dbReference type="EC" id="3.1.-.-" evidence="6"/>
<dbReference type="RefSeq" id="WP_338679590.1">
    <property type="nucleotide sequence ID" value="NZ_CP142523.1"/>
</dbReference>
<dbReference type="EMBL" id="CP142523">
    <property type="protein sequence ID" value="WWO45816.1"/>
    <property type="molecule type" value="Genomic_DNA"/>
</dbReference>
<keyword evidence="8" id="KW-1185">Reference proteome</keyword>
<evidence type="ECO:0000256" key="5">
    <source>
        <dbReference type="ARBA" id="ARBA00023204"/>
    </source>
</evidence>
<name>A0ABZ2GJ32_9BURK</name>
<evidence type="ECO:0000313" key="7">
    <source>
        <dbReference type="EMBL" id="WWO45816.1"/>
    </source>
</evidence>
<gene>
    <name evidence="7" type="ORF">OPV09_24460</name>
</gene>
<keyword evidence="2 6" id="KW-0255">Endonuclease</keyword>
<evidence type="ECO:0000256" key="4">
    <source>
        <dbReference type="ARBA" id="ARBA00022801"/>
    </source>
</evidence>
<dbReference type="PIRSF" id="PIRSF018267">
    <property type="entry name" value="VSR_endonuc"/>
    <property type="match status" value="1"/>
</dbReference>
<comment type="function">
    <text evidence="6">May nick specific sequences that contain T:G mispairs resulting from m5C-deamination.</text>
</comment>
<keyword evidence="1 6" id="KW-0540">Nuclease</keyword>
<dbReference type="InterPro" id="IPR011335">
    <property type="entry name" value="Restrct_endonuc-II-like"/>
</dbReference>
<dbReference type="InterPro" id="IPR004603">
    <property type="entry name" value="DNA_mismatch_endonuc_vsr"/>
</dbReference>
<reference evidence="7 8" key="1">
    <citation type="submission" date="2024-01" db="EMBL/GenBank/DDBJ databases">
        <title>Draft genome sequences of nine bacterial species from freshwater ponds near Washington, DC.</title>
        <authorList>
            <person name="Pavloudi C."/>
            <person name="Oliver L."/>
            <person name="Slattery K."/>
            <person name="Lissner G."/>
            <person name="Saw J.H."/>
        </authorList>
    </citation>
    <scope>NUCLEOTIDE SEQUENCE [LARGE SCALE GENOMIC DNA]</scope>
    <source>
        <strain evidence="8">TB1-E2</strain>
    </source>
</reference>
<organism evidence="7 8">
    <name type="scientific">Janthinobacterium aestuarii</name>
    <dbReference type="NCBI Taxonomy" id="2985511"/>
    <lineage>
        <taxon>Bacteria</taxon>
        <taxon>Pseudomonadati</taxon>
        <taxon>Pseudomonadota</taxon>
        <taxon>Betaproteobacteria</taxon>
        <taxon>Burkholderiales</taxon>
        <taxon>Oxalobacteraceae</taxon>
        <taxon>Janthinobacterium</taxon>
    </lineage>
</organism>
<evidence type="ECO:0000256" key="1">
    <source>
        <dbReference type="ARBA" id="ARBA00022722"/>
    </source>
</evidence>
<dbReference type="Proteomes" id="UP001373909">
    <property type="component" value="Chromosome"/>
</dbReference>